<dbReference type="Pfam" id="PF07505">
    <property type="entry name" value="DUF5131"/>
    <property type="match status" value="1"/>
</dbReference>
<dbReference type="CDD" id="cd01335">
    <property type="entry name" value="Radical_SAM"/>
    <property type="match status" value="1"/>
</dbReference>
<accession>A0A5R2ATN1</accession>
<evidence type="ECO:0000313" key="2">
    <source>
        <dbReference type="Proteomes" id="UP000297946"/>
    </source>
</evidence>
<protein>
    <submittedName>
        <fullName evidence="1">Phage Gp37/Gp68 family protein</fullName>
    </submittedName>
</protein>
<proteinExistence type="predicted"/>
<sequence length="304" mass="35026">MQKTNIEWTDHTWNPVTGCTKVSAGCKNCYAETISKRRFGEWKERPFSEIKLKPHKLGEPFKIKEPSKFFVNSMSDLFHEDIPWEFIDKVFAVIALNPQHTFQILTKRPDTMFHFFQSRMIVKPGHELEELQDIDLLWPLPNVWLGVTVENQKTANERIPILLQCPARVHFLSCEPLLEEVDIFINRIENYYDHGGDLPDEDHREGYFHSVDCPGNCDYGCGGFPIKGKIDWVIAGGESGPNHRPVDVDWIRSLRDQCAEFNVAFFFKQWGGVRPKEGGNILDGSTYLEFPQAKGENNGDKHQS</sequence>
<comment type="caution">
    <text evidence="1">The sequence shown here is derived from an EMBL/GenBank/DDBJ whole genome shotgun (WGS) entry which is preliminary data.</text>
</comment>
<dbReference type="AlphaFoldDB" id="A0A5R2ATN1"/>
<dbReference type="RefSeq" id="WP_135698326.1">
    <property type="nucleotide sequence ID" value="NZ_RQER01000008.1"/>
</dbReference>
<gene>
    <name evidence="1" type="ORF">EHO57_13730</name>
</gene>
<dbReference type="InterPro" id="IPR011101">
    <property type="entry name" value="DUF5131"/>
</dbReference>
<dbReference type="EMBL" id="RQER01000008">
    <property type="protein sequence ID" value="TGJ99819.1"/>
    <property type="molecule type" value="Genomic_DNA"/>
</dbReference>
<reference evidence="1 2" key="1">
    <citation type="journal article" date="2019" name="PLoS Negl. Trop. Dis.">
        <title>Revisiting the worldwide diversity of Leptospira species in the environment.</title>
        <authorList>
            <person name="Vincent A.T."/>
            <person name="Schiettekatte O."/>
            <person name="Bourhy P."/>
            <person name="Veyrier F.J."/>
            <person name="Picardeau M."/>
        </authorList>
    </citation>
    <scope>NUCLEOTIDE SEQUENCE [LARGE SCALE GENOMIC DNA]</scope>
    <source>
        <strain evidence="1 2">SSW18</strain>
    </source>
</reference>
<evidence type="ECO:0000313" key="1">
    <source>
        <dbReference type="EMBL" id="TGJ99819.1"/>
    </source>
</evidence>
<dbReference type="Proteomes" id="UP000297946">
    <property type="component" value="Unassembled WGS sequence"/>
</dbReference>
<organism evidence="1 2">
    <name type="scientific">Leptospira langatensis</name>
    <dbReference type="NCBI Taxonomy" id="2484983"/>
    <lineage>
        <taxon>Bacteria</taxon>
        <taxon>Pseudomonadati</taxon>
        <taxon>Spirochaetota</taxon>
        <taxon>Spirochaetia</taxon>
        <taxon>Leptospirales</taxon>
        <taxon>Leptospiraceae</taxon>
        <taxon>Leptospira</taxon>
    </lineage>
</organism>
<name>A0A5R2ATN1_9LEPT</name>